<accession>A0AAW5PLU5</accession>
<evidence type="ECO:0008006" key="4">
    <source>
        <dbReference type="Google" id="ProtNLM"/>
    </source>
</evidence>
<gene>
    <name evidence="2" type="ORF">M2412_002606</name>
</gene>
<feature type="signal peptide" evidence="1">
    <location>
        <begin position="1"/>
        <end position="23"/>
    </location>
</feature>
<evidence type="ECO:0000313" key="2">
    <source>
        <dbReference type="EMBL" id="MCS4280612.1"/>
    </source>
</evidence>
<name>A0AAW5PLU5_9GAMM</name>
<dbReference type="AlphaFoldDB" id="A0AAW5PLU5"/>
<evidence type="ECO:0000256" key="1">
    <source>
        <dbReference type="SAM" id="SignalP"/>
    </source>
</evidence>
<keyword evidence="1" id="KW-0732">Signal</keyword>
<proteinExistence type="predicted"/>
<dbReference type="Proteomes" id="UP001320691">
    <property type="component" value="Unassembled WGS sequence"/>
</dbReference>
<dbReference type="EMBL" id="JANUEK010000006">
    <property type="protein sequence ID" value="MCS4280612.1"/>
    <property type="molecule type" value="Genomic_DNA"/>
</dbReference>
<reference evidence="2" key="1">
    <citation type="submission" date="2022-08" db="EMBL/GenBank/DDBJ databases">
        <title>Genomic analyses of the natural microbiome of Caenorhabditis elegans.</title>
        <authorList>
            <person name="Samuel B."/>
        </authorList>
    </citation>
    <scope>NUCLEOTIDE SEQUENCE</scope>
    <source>
        <strain evidence="2">BIGb0277</strain>
    </source>
</reference>
<feature type="chain" id="PRO_5044003371" description="Secreted protein" evidence="1">
    <location>
        <begin position="24"/>
        <end position="230"/>
    </location>
</feature>
<comment type="caution">
    <text evidence="2">The sequence shown here is derived from an EMBL/GenBank/DDBJ whole genome shotgun (WGS) entry which is preliminary data.</text>
</comment>
<evidence type="ECO:0000313" key="3">
    <source>
        <dbReference type="Proteomes" id="UP001320691"/>
    </source>
</evidence>
<organism evidence="2 3">
    <name type="scientific">Stenotrophomonas rhizophila</name>
    <dbReference type="NCBI Taxonomy" id="216778"/>
    <lineage>
        <taxon>Bacteria</taxon>
        <taxon>Pseudomonadati</taxon>
        <taxon>Pseudomonadota</taxon>
        <taxon>Gammaproteobacteria</taxon>
        <taxon>Lysobacterales</taxon>
        <taxon>Lysobacteraceae</taxon>
        <taxon>Stenotrophomonas</taxon>
    </lineage>
</organism>
<sequence>MKSYAWITSAILIHIALLQTTSANTPHSPEIPKNALETRIVRASHALDVQGNIELSLHKLEDGRWLYQPWSQNSSAMKAHQDVCKSYGRDAATDVSVTLDQDVEFAFPCESKEWIANSSISPKAQGCHASAQMTGPTAVIQGVLDVFEGEALLEKDNRPGSVTGSLAVSVAGQCGTTIHAEILGGEGASRSLFLPIGCAIGSIGQYAALAVATVCNEWNTYDHPFTVLPN</sequence>
<protein>
    <recommendedName>
        <fullName evidence="4">Secreted protein</fullName>
    </recommendedName>
</protein>